<dbReference type="EMBL" id="GBXM01028091">
    <property type="protein sequence ID" value="JAH80486.1"/>
    <property type="molecule type" value="Transcribed_RNA"/>
</dbReference>
<reference evidence="1" key="1">
    <citation type="submission" date="2014-11" db="EMBL/GenBank/DDBJ databases">
        <authorList>
            <person name="Amaro Gonzalez C."/>
        </authorList>
    </citation>
    <scope>NUCLEOTIDE SEQUENCE</scope>
</reference>
<reference evidence="1" key="2">
    <citation type="journal article" date="2015" name="Fish Shellfish Immunol.">
        <title>Early steps in the European eel (Anguilla anguilla)-Vibrio vulnificus interaction in the gills: Role of the RtxA13 toxin.</title>
        <authorList>
            <person name="Callol A."/>
            <person name="Pajuelo D."/>
            <person name="Ebbesson L."/>
            <person name="Teles M."/>
            <person name="MacKenzie S."/>
            <person name="Amaro C."/>
        </authorList>
    </citation>
    <scope>NUCLEOTIDE SEQUENCE</scope>
</reference>
<protein>
    <submittedName>
        <fullName evidence="1">Uncharacterized protein</fullName>
    </submittedName>
</protein>
<name>A0A0E9VQY9_ANGAN</name>
<proteinExistence type="predicted"/>
<sequence>MIPSHLLQIFLPFSSFSVPQNPMAST</sequence>
<accession>A0A0E9VQY9</accession>
<dbReference type="AlphaFoldDB" id="A0A0E9VQY9"/>
<organism evidence="1">
    <name type="scientific">Anguilla anguilla</name>
    <name type="common">European freshwater eel</name>
    <name type="synonym">Muraena anguilla</name>
    <dbReference type="NCBI Taxonomy" id="7936"/>
    <lineage>
        <taxon>Eukaryota</taxon>
        <taxon>Metazoa</taxon>
        <taxon>Chordata</taxon>
        <taxon>Craniata</taxon>
        <taxon>Vertebrata</taxon>
        <taxon>Euteleostomi</taxon>
        <taxon>Actinopterygii</taxon>
        <taxon>Neopterygii</taxon>
        <taxon>Teleostei</taxon>
        <taxon>Anguilliformes</taxon>
        <taxon>Anguillidae</taxon>
        <taxon>Anguilla</taxon>
    </lineage>
</organism>
<evidence type="ECO:0000313" key="1">
    <source>
        <dbReference type="EMBL" id="JAH80486.1"/>
    </source>
</evidence>